<dbReference type="AlphaFoldDB" id="A0A4Y7K9E9"/>
<organism evidence="1 2">
    <name type="scientific">Papaver somniferum</name>
    <name type="common">Opium poppy</name>
    <dbReference type="NCBI Taxonomy" id="3469"/>
    <lineage>
        <taxon>Eukaryota</taxon>
        <taxon>Viridiplantae</taxon>
        <taxon>Streptophyta</taxon>
        <taxon>Embryophyta</taxon>
        <taxon>Tracheophyta</taxon>
        <taxon>Spermatophyta</taxon>
        <taxon>Magnoliopsida</taxon>
        <taxon>Ranunculales</taxon>
        <taxon>Papaveraceae</taxon>
        <taxon>Papaveroideae</taxon>
        <taxon>Papaver</taxon>
    </lineage>
</organism>
<gene>
    <name evidence="1" type="ORF">C5167_034434</name>
</gene>
<reference evidence="1 2" key="1">
    <citation type="journal article" date="2018" name="Science">
        <title>The opium poppy genome and morphinan production.</title>
        <authorList>
            <person name="Guo L."/>
            <person name="Winzer T."/>
            <person name="Yang X."/>
            <person name="Li Y."/>
            <person name="Ning Z."/>
            <person name="He Z."/>
            <person name="Teodor R."/>
            <person name="Lu Y."/>
            <person name="Bowser T.A."/>
            <person name="Graham I.A."/>
            <person name="Ye K."/>
        </authorList>
    </citation>
    <scope>NUCLEOTIDE SEQUENCE [LARGE SCALE GENOMIC DNA]</scope>
    <source>
        <strain evidence="2">cv. HN1</strain>
        <tissue evidence="1">Leaves</tissue>
    </source>
</reference>
<dbReference type="Gramene" id="RZC68952">
    <property type="protein sequence ID" value="RZC68952"/>
    <property type="gene ID" value="C5167_034434"/>
</dbReference>
<protein>
    <submittedName>
        <fullName evidence="1">Uncharacterized protein</fullName>
    </submittedName>
</protein>
<proteinExistence type="predicted"/>
<sequence length="130" mass="14647">MASRKIHLFRKSAVKAGTPGDYYINPSEKLMTKTPDWSAVEHEDYIETTFNMAAFKGPGEFVCFRKYNNQAVGDSVNKAEDCSYILNSDFIDFNGMDGEVKDGLHKMYFPKIKVEDNKKKKENVVGSSSG</sequence>
<dbReference type="EMBL" id="CM010721">
    <property type="protein sequence ID" value="RZC68952.1"/>
    <property type="molecule type" value="Genomic_DNA"/>
</dbReference>
<dbReference type="Proteomes" id="UP000316621">
    <property type="component" value="Chromosome 7"/>
</dbReference>
<accession>A0A4Y7K9E9</accession>
<evidence type="ECO:0000313" key="1">
    <source>
        <dbReference type="EMBL" id="RZC68952.1"/>
    </source>
</evidence>
<evidence type="ECO:0000313" key="2">
    <source>
        <dbReference type="Proteomes" id="UP000316621"/>
    </source>
</evidence>
<keyword evidence="2" id="KW-1185">Reference proteome</keyword>
<name>A0A4Y7K9E9_PAPSO</name>